<keyword evidence="8" id="KW-1185">Reference proteome</keyword>
<evidence type="ECO:0000256" key="1">
    <source>
        <dbReference type="ARBA" id="ARBA00022475"/>
    </source>
</evidence>
<keyword evidence="2 6" id="KW-0732">Signal</keyword>
<dbReference type="InterPro" id="IPR025971">
    <property type="entry name" value="LppP/LprE"/>
</dbReference>
<dbReference type="RefSeq" id="WP_143690197.1">
    <property type="nucleotide sequence ID" value="NZ_FTNT01000002.1"/>
</dbReference>
<dbReference type="STRING" id="1344003.SAMN05445060_0953"/>
<evidence type="ECO:0000256" key="2">
    <source>
        <dbReference type="ARBA" id="ARBA00022729"/>
    </source>
</evidence>
<dbReference type="EMBL" id="FTNT01000002">
    <property type="protein sequence ID" value="SIR79969.1"/>
    <property type="molecule type" value="Genomic_DNA"/>
</dbReference>
<sequence>MVSTTLIRNVITATAVAAGLAAGPAAAHGAAPNGSGHGLCFDLNSSLATDSIAALAPPAGGGSWQPVGASNNPLSGGCNLDAMLVTDDGIGDATAVSRTLLFHDGRFMGTVDDKPYSYTTVAHTSKDAVTVSYRWLGDDDPFCCPSGGPTTVTVTMHDGQLTRTGALPPSS</sequence>
<gene>
    <name evidence="7" type="ORF">SAMN05445060_0953</name>
</gene>
<evidence type="ECO:0000313" key="7">
    <source>
        <dbReference type="EMBL" id="SIR79969.1"/>
    </source>
</evidence>
<name>A0A1N7DVV1_9NOCA</name>
<keyword evidence="3" id="KW-0472">Membrane</keyword>
<evidence type="ECO:0000256" key="4">
    <source>
        <dbReference type="ARBA" id="ARBA00023139"/>
    </source>
</evidence>
<protein>
    <submittedName>
        <fullName evidence="7">LppP/LprE lipoprotein</fullName>
    </submittedName>
</protein>
<dbReference type="Pfam" id="PF14041">
    <property type="entry name" value="Lipoprotein_21"/>
    <property type="match status" value="1"/>
</dbReference>
<dbReference type="AlphaFoldDB" id="A0A1N7DVV1"/>
<proteinExistence type="predicted"/>
<evidence type="ECO:0000313" key="8">
    <source>
        <dbReference type="Proteomes" id="UP000186218"/>
    </source>
</evidence>
<feature type="chain" id="PRO_5012704036" evidence="6">
    <location>
        <begin position="28"/>
        <end position="171"/>
    </location>
</feature>
<keyword evidence="4" id="KW-0564">Palmitate</keyword>
<evidence type="ECO:0000256" key="3">
    <source>
        <dbReference type="ARBA" id="ARBA00023136"/>
    </source>
</evidence>
<accession>A0A1N7DVV1</accession>
<dbReference type="Proteomes" id="UP000186218">
    <property type="component" value="Unassembled WGS sequence"/>
</dbReference>
<evidence type="ECO:0000256" key="6">
    <source>
        <dbReference type="SAM" id="SignalP"/>
    </source>
</evidence>
<keyword evidence="1" id="KW-1003">Cell membrane</keyword>
<feature type="signal peptide" evidence="6">
    <location>
        <begin position="1"/>
        <end position="27"/>
    </location>
</feature>
<keyword evidence="5 7" id="KW-0449">Lipoprotein</keyword>
<evidence type="ECO:0000256" key="5">
    <source>
        <dbReference type="ARBA" id="ARBA00023288"/>
    </source>
</evidence>
<organism evidence="7 8">
    <name type="scientific">Williamsia sterculiae</name>
    <dbReference type="NCBI Taxonomy" id="1344003"/>
    <lineage>
        <taxon>Bacteria</taxon>
        <taxon>Bacillati</taxon>
        <taxon>Actinomycetota</taxon>
        <taxon>Actinomycetes</taxon>
        <taxon>Mycobacteriales</taxon>
        <taxon>Nocardiaceae</taxon>
        <taxon>Williamsia</taxon>
    </lineage>
</organism>
<reference evidence="7 8" key="1">
    <citation type="submission" date="2017-01" db="EMBL/GenBank/DDBJ databases">
        <authorList>
            <person name="Mah S.A."/>
            <person name="Swanson W.J."/>
            <person name="Moy G.W."/>
            <person name="Vacquier V.D."/>
        </authorList>
    </citation>
    <scope>NUCLEOTIDE SEQUENCE [LARGE SCALE GENOMIC DNA]</scope>
    <source>
        <strain evidence="7 8">CPCC 203464</strain>
    </source>
</reference>
<dbReference type="OrthoDB" id="4427395at2"/>